<dbReference type="PROSITE" id="PS50404">
    <property type="entry name" value="GST_NTER"/>
    <property type="match status" value="1"/>
</dbReference>
<organism evidence="3 4">
    <name type="scientific">Natronorubrum aibiense</name>
    <dbReference type="NCBI Taxonomy" id="348826"/>
    <lineage>
        <taxon>Archaea</taxon>
        <taxon>Methanobacteriati</taxon>
        <taxon>Methanobacteriota</taxon>
        <taxon>Stenosarchaea group</taxon>
        <taxon>Halobacteria</taxon>
        <taxon>Halobacteriales</taxon>
        <taxon>Natrialbaceae</taxon>
        <taxon>Natronorubrum</taxon>
    </lineage>
</organism>
<dbReference type="Proteomes" id="UP000326170">
    <property type="component" value="Plasmid unnamed2"/>
</dbReference>
<dbReference type="RefSeq" id="WP_152944250.1">
    <property type="nucleotide sequence ID" value="NZ_CP045490.1"/>
</dbReference>
<dbReference type="InterPro" id="IPR004045">
    <property type="entry name" value="Glutathione_S-Trfase_N"/>
</dbReference>
<gene>
    <name evidence="3" type="ORF">GCU68_19415</name>
</gene>
<dbReference type="GeneID" id="85890579"/>
<keyword evidence="3" id="KW-0614">Plasmid</keyword>
<feature type="domain" description="GST N-terminal" evidence="1">
    <location>
        <begin position="12"/>
        <end position="93"/>
    </location>
</feature>
<geneLocation type="plasmid" evidence="3 4">
    <name>unnamed2</name>
</geneLocation>
<dbReference type="InterPro" id="IPR013766">
    <property type="entry name" value="Thioredoxin_domain"/>
</dbReference>
<dbReference type="PROSITE" id="PS51352">
    <property type="entry name" value="THIOREDOXIN_2"/>
    <property type="match status" value="1"/>
</dbReference>
<proteinExistence type="predicted"/>
<dbReference type="Gene3D" id="3.40.30.10">
    <property type="entry name" value="Glutaredoxin"/>
    <property type="match status" value="2"/>
</dbReference>
<dbReference type="GO" id="GO:0016209">
    <property type="term" value="F:antioxidant activity"/>
    <property type="evidence" value="ECO:0007669"/>
    <property type="project" value="InterPro"/>
</dbReference>
<dbReference type="AlphaFoldDB" id="A0A5P9P956"/>
<feature type="domain" description="Thioredoxin" evidence="2">
    <location>
        <begin position="114"/>
        <end position="266"/>
    </location>
</feature>
<sequence>MSTDSGAGDEDAAITLYRLHGCPYCERIVRRLERYGIPYRSRFVAGEHSRRDAVAREAGTRSVPVVVDHERGVTMPESSRILEYLERTYGDGGPTERSDSDGMELIEFPPAEHPTVGETAPEFTRPLVSAAYWEDTSLSTLVEREGPVLLVFYPLNWGGKSVYWWGEIRDRSWHEDLTVVGVGIGQPFDHQRFIERHGLENALYSDPGNGVAERYGVVHDLDGMTGVSEPRPATFLIGPERTIDHVWIADEWPPSPPYDEIESNWK</sequence>
<dbReference type="CDD" id="cd02976">
    <property type="entry name" value="NrdH"/>
    <property type="match status" value="1"/>
</dbReference>
<dbReference type="GO" id="GO:0016491">
    <property type="term" value="F:oxidoreductase activity"/>
    <property type="evidence" value="ECO:0007669"/>
    <property type="project" value="InterPro"/>
</dbReference>
<dbReference type="EMBL" id="CP045490">
    <property type="protein sequence ID" value="QFU84691.1"/>
    <property type="molecule type" value="Genomic_DNA"/>
</dbReference>
<dbReference type="KEGG" id="nas:GCU68_19415"/>
<dbReference type="OrthoDB" id="334647at2157"/>
<evidence type="ECO:0000313" key="4">
    <source>
        <dbReference type="Proteomes" id="UP000326170"/>
    </source>
</evidence>
<dbReference type="SUPFAM" id="SSF52833">
    <property type="entry name" value="Thioredoxin-like"/>
    <property type="match status" value="2"/>
</dbReference>
<dbReference type="PROSITE" id="PS51354">
    <property type="entry name" value="GLUTAREDOXIN_2"/>
    <property type="match status" value="1"/>
</dbReference>
<reference evidence="3 4" key="1">
    <citation type="journal article" date="2007" name="Int. J. Syst. Evol. Microbiol.">
        <title>Natronorubrum sulfidifaciens sp. nov., an extremely haloalkaliphilic archaeon isolated from Aiding salt lake in Xin-Jiang, China.</title>
        <authorList>
            <person name="Cui H.L."/>
            <person name="Tohty D."/>
            <person name="Liu H.C."/>
            <person name="Liu S.J."/>
            <person name="Oren A."/>
            <person name="Zhou P.J."/>
        </authorList>
    </citation>
    <scope>NUCLEOTIDE SEQUENCE [LARGE SCALE GENOMIC DNA]</scope>
    <source>
        <strain evidence="3">7-3</strain>
        <plasmid evidence="3 4">unnamed2</plasmid>
    </source>
</reference>
<dbReference type="InterPro" id="IPR036249">
    <property type="entry name" value="Thioredoxin-like_sf"/>
</dbReference>
<accession>A0A5P9P956</accession>
<dbReference type="Pfam" id="PF13417">
    <property type="entry name" value="GST_N_3"/>
    <property type="match status" value="1"/>
</dbReference>
<evidence type="ECO:0000313" key="3">
    <source>
        <dbReference type="EMBL" id="QFU84691.1"/>
    </source>
</evidence>
<evidence type="ECO:0000259" key="2">
    <source>
        <dbReference type="PROSITE" id="PS51352"/>
    </source>
</evidence>
<name>A0A5P9P956_9EURY</name>
<keyword evidence="4" id="KW-1185">Reference proteome</keyword>
<dbReference type="Pfam" id="PF00578">
    <property type="entry name" value="AhpC-TSA"/>
    <property type="match status" value="1"/>
</dbReference>
<dbReference type="InterPro" id="IPR000866">
    <property type="entry name" value="AhpC/TSA"/>
</dbReference>
<protein>
    <submittedName>
        <fullName evidence="3">Redoxin domain-containing protein</fullName>
    </submittedName>
</protein>
<evidence type="ECO:0000259" key="1">
    <source>
        <dbReference type="PROSITE" id="PS50404"/>
    </source>
</evidence>